<proteinExistence type="predicted"/>
<reference evidence="1 2" key="1">
    <citation type="submission" date="2013-05" db="EMBL/GenBank/DDBJ databases">
        <title>Draft genome sequence of Rubidibacter lacunae KORDI 51-2.</title>
        <authorList>
            <person name="Choi D.H."/>
            <person name="Noh J.H."/>
            <person name="Kwon K.-K."/>
            <person name="Lee J.-H."/>
            <person name="Ryu J.-Y."/>
        </authorList>
    </citation>
    <scope>NUCLEOTIDE SEQUENCE [LARGE SCALE GENOMIC DNA]</scope>
    <source>
        <strain evidence="1 2">KORDI 51-2</strain>
    </source>
</reference>
<accession>U5DJ42</accession>
<organism evidence="1 2">
    <name type="scientific">Rubidibacter lacunae KORDI 51-2</name>
    <dbReference type="NCBI Taxonomy" id="582515"/>
    <lineage>
        <taxon>Bacteria</taxon>
        <taxon>Bacillati</taxon>
        <taxon>Cyanobacteriota</taxon>
        <taxon>Cyanophyceae</taxon>
        <taxon>Oscillatoriophycideae</taxon>
        <taxon>Chroococcales</taxon>
        <taxon>Aphanothecaceae</taxon>
        <taxon>Rubidibacter</taxon>
    </lineage>
</organism>
<evidence type="ECO:0000313" key="2">
    <source>
        <dbReference type="Proteomes" id="UP000016960"/>
    </source>
</evidence>
<dbReference type="EMBL" id="ASSJ01000042">
    <property type="protein sequence ID" value="ERN41701.1"/>
    <property type="molecule type" value="Genomic_DNA"/>
</dbReference>
<dbReference type="OrthoDB" id="489037at2"/>
<keyword evidence="2" id="KW-1185">Reference proteome</keyword>
<name>U5DJ42_9CHRO</name>
<protein>
    <submittedName>
        <fullName evidence="1">Uncharacterized protein</fullName>
    </submittedName>
</protein>
<dbReference type="STRING" id="582515.KR51_00016950"/>
<dbReference type="Proteomes" id="UP000016960">
    <property type="component" value="Unassembled WGS sequence"/>
</dbReference>
<sequence>MNAKLVDAIAQLVQTLPKEERDFLDAKLRQASDRGFPNAAAVLGELGVRWLHDRLALLNIDHD</sequence>
<dbReference type="AlphaFoldDB" id="U5DJ42"/>
<dbReference type="InParanoid" id="U5DJ42"/>
<dbReference type="RefSeq" id="WP_022606466.1">
    <property type="nucleotide sequence ID" value="NZ_ASSJ01000042.1"/>
</dbReference>
<gene>
    <name evidence="1" type="ORF">KR51_00016950</name>
</gene>
<comment type="caution">
    <text evidence="1">The sequence shown here is derived from an EMBL/GenBank/DDBJ whole genome shotgun (WGS) entry which is preliminary data.</text>
</comment>
<evidence type="ECO:0000313" key="1">
    <source>
        <dbReference type="EMBL" id="ERN41701.1"/>
    </source>
</evidence>